<keyword evidence="2" id="KW-1185">Reference proteome</keyword>
<protein>
    <submittedName>
        <fullName evidence="1">Uncharacterized protein</fullName>
    </submittedName>
</protein>
<comment type="caution">
    <text evidence="1">The sequence shown here is derived from an EMBL/GenBank/DDBJ whole genome shotgun (WGS) entry which is preliminary data.</text>
</comment>
<evidence type="ECO:0000313" key="2">
    <source>
        <dbReference type="Proteomes" id="UP000266673"/>
    </source>
</evidence>
<organism evidence="1 2">
    <name type="scientific">Gigaspora rosea</name>
    <dbReference type="NCBI Taxonomy" id="44941"/>
    <lineage>
        <taxon>Eukaryota</taxon>
        <taxon>Fungi</taxon>
        <taxon>Fungi incertae sedis</taxon>
        <taxon>Mucoromycota</taxon>
        <taxon>Glomeromycotina</taxon>
        <taxon>Glomeromycetes</taxon>
        <taxon>Diversisporales</taxon>
        <taxon>Gigasporaceae</taxon>
        <taxon>Gigaspora</taxon>
    </lineage>
</organism>
<reference evidence="1 2" key="1">
    <citation type="submission" date="2018-06" db="EMBL/GenBank/DDBJ databases">
        <title>Comparative genomics reveals the genomic features of Rhizophagus irregularis, R. cerebriforme, R. diaphanum and Gigaspora rosea, and their symbiotic lifestyle signature.</title>
        <authorList>
            <person name="Morin E."/>
            <person name="San Clemente H."/>
            <person name="Chen E.C.H."/>
            <person name="De La Providencia I."/>
            <person name="Hainaut M."/>
            <person name="Kuo A."/>
            <person name="Kohler A."/>
            <person name="Murat C."/>
            <person name="Tang N."/>
            <person name="Roy S."/>
            <person name="Loubradou J."/>
            <person name="Henrissat B."/>
            <person name="Grigoriev I.V."/>
            <person name="Corradi N."/>
            <person name="Roux C."/>
            <person name="Martin F.M."/>
        </authorList>
    </citation>
    <scope>NUCLEOTIDE SEQUENCE [LARGE SCALE GENOMIC DNA]</scope>
    <source>
        <strain evidence="1 2">DAOM 194757</strain>
    </source>
</reference>
<gene>
    <name evidence="1" type="ORF">C2G38_2184118</name>
</gene>
<name>A0A397VCG1_9GLOM</name>
<proteinExistence type="predicted"/>
<dbReference type="EMBL" id="QKWP01000528">
    <property type="protein sequence ID" value="RIB18629.1"/>
    <property type="molecule type" value="Genomic_DNA"/>
</dbReference>
<accession>A0A397VCG1</accession>
<evidence type="ECO:0000313" key="1">
    <source>
        <dbReference type="EMBL" id="RIB18629.1"/>
    </source>
</evidence>
<dbReference type="AlphaFoldDB" id="A0A397VCG1"/>
<dbReference type="Proteomes" id="UP000266673">
    <property type="component" value="Unassembled WGS sequence"/>
</dbReference>
<sequence>MANQVANAEASTFDAVNTEVGTSYVEVGTSYVVDANVGTSYALNTEVGTSYIINAEVGTSYAVTLKLEPLLWSFRKSTFGRRLFFLVVFAFLCL</sequence>